<keyword evidence="1" id="KW-0472">Membrane</keyword>
<feature type="domain" description="DUF2510" evidence="2">
    <location>
        <begin position="12"/>
        <end position="44"/>
    </location>
</feature>
<dbReference type="Proteomes" id="UP001157034">
    <property type="component" value="Unassembled WGS sequence"/>
</dbReference>
<feature type="transmembrane region" description="Helical" evidence="1">
    <location>
        <begin position="63"/>
        <end position="81"/>
    </location>
</feature>
<dbReference type="InterPro" id="IPR018929">
    <property type="entry name" value="DUF2510"/>
</dbReference>
<accession>A0ABQ6K5K6</accession>
<reference evidence="4" key="1">
    <citation type="journal article" date="2019" name="Int. J. Syst. Evol. Microbiol.">
        <title>The Global Catalogue of Microorganisms (GCM) 10K type strain sequencing project: providing services to taxonomists for standard genome sequencing and annotation.</title>
        <authorList>
            <consortium name="The Broad Institute Genomics Platform"/>
            <consortium name="The Broad Institute Genome Sequencing Center for Infectious Disease"/>
            <person name="Wu L."/>
            <person name="Ma J."/>
        </authorList>
    </citation>
    <scope>NUCLEOTIDE SEQUENCE [LARGE SCALE GENOMIC DNA]</scope>
    <source>
        <strain evidence="4">NBRC 108894</strain>
    </source>
</reference>
<evidence type="ECO:0000256" key="1">
    <source>
        <dbReference type="SAM" id="Phobius"/>
    </source>
</evidence>
<keyword evidence="4" id="KW-1185">Reference proteome</keyword>
<keyword evidence="1" id="KW-0812">Transmembrane</keyword>
<evidence type="ECO:0000259" key="2">
    <source>
        <dbReference type="Pfam" id="PF10708"/>
    </source>
</evidence>
<comment type="caution">
    <text evidence="3">The sequence shown here is derived from an EMBL/GenBank/DDBJ whole genome shotgun (WGS) entry which is preliminary data.</text>
</comment>
<proteinExistence type="predicted"/>
<feature type="transmembrane region" description="Helical" evidence="1">
    <location>
        <begin position="140"/>
        <end position="159"/>
    </location>
</feature>
<feature type="transmembrane region" description="Helical" evidence="1">
    <location>
        <begin position="171"/>
        <end position="194"/>
    </location>
</feature>
<feature type="transmembrane region" description="Helical" evidence="1">
    <location>
        <begin position="101"/>
        <end position="125"/>
    </location>
</feature>
<organism evidence="3 4">
    <name type="scientific">Pseudolysinimonas kribbensis</name>
    <dbReference type="NCBI Taxonomy" id="433641"/>
    <lineage>
        <taxon>Bacteria</taxon>
        <taxon>Bacillati</taxon>
        <taxon>Actinomycetota</taxon>
        <taxon>Actinomycetes</taxon>
        <taxon>Micrococcales</taxon>
        <taxon>Microbacteriaceae</taxon>
        <taxon>Pseudolysinimonas</taxon>
    </lineage>
</organism>
<gene>
    <name evidence="3" type="ORF">GCM10025881_27470</name>
</gene>
<dbReference type="RefSeq" id="WP_284254603.1">
    <property type="nucleotide sequence ID" value="NZ_BAAAQO010000004.1"/>
</dbReference>
<dbReference type="Pfam" id="PF10708">
    <property type="entry name" value="DUF2510"/>
    <property type="match status" value="1"/>
</dbReference>
<dbReference type="EMBL" id="BSVB01000001">
    <property type="protein sequence ID" value="GMA95923.1"/>
    <property type="molecule type" value="Genomic_DNA"/>
</dbReference>
<evidence type="ECO:0000313" key="4">
    <source>
        <dbReference type="Proteomes" id="UP001157034"/>
    </source>
</evidence>
<sequence length="208" mass="22244">MTDQQGQGTPAPGWYADPTGQAGVRWWDGAQWTSYSAPHPGGAAATAAPRPALPSTTPVYTPFIWLIVFLPVLSSLTLFLYRPSFRLTEIGGVQTVDPGSIFTPGYVAILLIGMLIYALAIVFAALDHRALVRAGVVRPFHWAFAFLGVVYTIGRSVVVHQVARPRGLAPIWVTIGVIVLNIVIGVVWGIVLTAQLTSQLTSLPGLST</sequence>
<evidence type="ECO:0000313" key="3">
    <source>
        <dbReference type="EMBL" id="GMA95923.1"/>
    </source>
</evidence>
<name>A0ABQ6K5K6_9MICO</name>
<keyword evidence="1" id="KW-1133">Transmembrane helix</keyword>
<protein>
    <recommendedName>
        <fullName evidence="2">DUF2510 domain-containing protein</fullName>
    </recommendedName>
</protein>